<proteinExistence type="predicted"/>
<dbReference type="CDD" id="cd06170">
    <property type="entry name" value="LuxR_C_like"/>
    <property type="match status" value="1"/>
</dbReference>
<keyword evidence="6" id="KW-1185">Reference proteome</keyword>
<evidence type="ECO:0000256" key="1">
    <source>
        <dbReference type="ARBA" id="ARBA00023015"/>
    </source>
</evidence>
<dbReference type="PANTHER" id="PTHR44688">
    <property type="entry name" value="DNA-BINDING TRANSCRIPTIONAL ACTIVATOR DEVR_DOSR"/>
    <property type="match status" value="1"/>
</dbReference>
<name>A0ABS7PV10_9SPHN</name>
<dbReference type="PRINTS" id="PR00038">
    <property type="entry name" value="HTHLUXR"/>
</dbReference>
<reference evidence="5 6" key="1">
    <citation type="submission" date="2021-08" db="EMBL/GenBank/DDBJ databases">
        <authorList>
            <person name="Tuo L."/>
        </authorList>
    </citation>
    <scope>NUCLEOTIDE SEQUENCE [LARGE SCALE GENOMIC DNA]</scope>
    <source>
        <strain evidence="5 6">JCM 31229</strain>
    </source>
</reference>
<keyword evidence="2" id="KW-0238">DNA-binding</keyword>
<protein>
    <submittedName>
        <fullName evidence="5">LuxR C-terminal-related transcriptional regulator</fullName>
    </submittedName>
</protein>
<dbReference type="Pfam" id="PF25873">
    <property type="entry name" value="WHD_MalT"/>
    <property type="match status" value="1"/>
</dbReference>
<organism evidence="5 6">
    <name type="scientific">Sphingomonas colocasiae</name>
    <dbReference type="NCBI Taxonomy" id="1848973"/>
    <lineage>
        <taxon>Bacteria</taxon>
        <taxon>Pseudomonadati</taxon>
        <taxon>Pseudomonadota</taxon>
        <taxon>Alphaproteobacteria</taxon>
        <taxon>Sphingomonadales</taxon>
        <taxon>Sphingomonadaceae</taxon>
        <taxon>Sphingomonas</taxon>
    </lineage>
</organism>
<dbReference type="InterPro" id="IPR016032">
    <property type="entry name" value="Sig_transdc_resp-reg_C-effctor"/>
</dbReference>
<sequence>MAGTRAAGDGAFGVAGAASRSPAANGRYRPPRLIEALVPRPGVARRIAEAEGGVVLLAGPPGSGKTTLLAGHHAVLAEQGAPVHWLTLSIEDNDPALLARHLARAFAGDAPCTHDAGEGGDAPHAAAGITGFVDGLERISDPHAHALIERFLLAAPADSRFLVTGHRMRGTALHDGWLRGMVCVIGADRLKLTDDEAAALLGKGWTRWDAQRLNQIADGWAAGLRFFARMPDAARRLLHDSGEQAAIPAEMADYFDDVICAGMDAETLAALMDVSVLDRFTPEALAAMPDAPCPWSRIDAHIRDGLFIRYLDDGRSWAAFHPAFGRHLRQRLRRFDPARHEQLKRFAATWFEHNGFAAEAIRHAVTVADTAFAARIMENVGAILVDLRDGPDVGLGERVSASQAGELPLLFLGQLYFRIRSGRLVEARTALEDARAVTHDFTALRDGADRVAIQGFAQLLSMVLEASEDRPITEARIAGLEAALAAYIGTQPVLAGSVASLLTLVYLELSRYAEAATVCGIGLKALQEYSASKVAIFLRIHQGDVALARDTIDKAVLHIEDAQRLARIEGGGSSYEVLSTQVLRANLHYENNELDIALRMLEPALAQMHTINGWVRLYAAGFANAAAIAGIRQGLDAAEAQLRAGEALARERNLPRLLQFMAIARLRELTRAGEWRLAMEAMEAPPLADLLAAESLSPAILGVQVPALLEAARLMIELGRPHDAQVWLDRINKAFLDEADSRLRFTFRVMAMRAAHGLRRYNAAVEHMQAAVDLARHTGLVRRALNNRLHLIEMFDWSVRNGRHLPARIGAYVDDVLRRADGSESGAALQQASPRRGVEQLANNFTLSPRETEIIALVAEGYITKEIATRLGISEGTVKSHRKKIHEKLGVASRSQAIVRARDLLII</sequence>
<evidence type="ECO:0000313" key="5">
    <source>
        <dbReference type="EMBL" id="MBY8824986.1"/>
    </source>
</evidence>
<dbReference type="SUPFAM" id="SSF52540">
    <property type="entry name" value="P-loop containing nucleoside triphosphate hydrolases"/>
    <property type="match status" value="1"/>
</dbReference>
<dbReference type="Gene3D" id="1.25.40.10">
    <property type="entry name" value="Tetratricopeptide repeat domain"/>
    <property type="match status" value="1"/>
</dbReference>
<keyword evidence="1" id="KW-0805">Transcription regulation</keyword>
<dbReference type="InterPro" id="IPR011990">
    <property type="entry name" value="TPR-like_helical_dom_sf"/>
</dbReference>
<accession>A0ABS7PV10</accession>
<dbReference type="SUPFAM" id="SSF46894">
    <property type="entry name" value="C-terminal effector domain of the bipartite response regulators"/>
    <property type="match status" value="1"/>
</dbReference>
<dbReference type="InterPro" id="IPR059106">
    <property type="entry name" value="WHD_MalT"/>
</dbReference>
<evidence type="ECO:0000256" key="3">
    <source>
        <dbReference type="ARBA" id="ARBA00023163"/>
    </source>
</evidence>
<dbReference type="Pfam" id="PF00196">
    <property type="entry name" value="GerE"/>
    <property type="match status" value="1"/>
</dbReference>
<dbReference type="PANTHER" id="PTHR44688:SF16">
    <property type="entry name" value="DNA-BINDING TRANSCRIPTIONAL ACTIVATOR DEVR_DOSR"/>
    <property type="match status" value="1"/>
</dbReference>
<dbReference type="EMBL" id="JAINVV010000011">
    <property type="protein sequence ID" value="MBY8824986.1"/>
    <property type="molecule type" value="Genomic_DNA"/>
</dbReference>
<dbReference type="PROSITE" id="PS50043">
    <property type="entry name" value="HTH_LUXR_2"/>
    <property type="match status" value="1"/>
</dbReference>
<gene>
    <name evidence="5" type="ORF">K7G82_21970</name>
</gene>
<evidence type="ECO:0000313" key="6">
    <source>
        <dbReference type="Proteomes" id="UP000706039"/>
    </source>
</evidence>
<comment type="caution">
    <text evidence="5">The sequence shown here is derived from an EMBL/GenBank/DDBJ whole genome shotgun (WGS) entry which is preliminary data.</text>
</comment>
<dbReference type="InterPro" id="IPR027417">
    <property type="entry name" value="P-loop_NTPase"/>
</dbReference>
<keyword evidence="3" id="KW-0804">Transcription</keyword>
<dbReference type="InterPro" id="IPR036388">
    <property type="entry name" value="WH-like_DNA-bd_sf"/>
</dbReference>
<evidence type="ECO:0000259" key="4">
    <source>
        <dbReference type="PROSITE" id="PS50043"/>
    </source>
</evidence>
<evidence type="ECO:0000256" key="2">
    <source>
        <dbReference type="ARBA" id="ARBA00023125"/>
    </source>
</evidence>
<dbReference type="Proteomes" id="UP000706039">
    <property type="component" value="Unassembled WGS sequence"/>
</dbReference>
<dbReference type="InterPro" id="IPR000792">
    <property type="entry name" value="Tscrpt_reg_LuxR_C"/>
</dbReference>
<feature type="domain" description="HTH luxR-type" evidence="4">
    <location>
        <begin position="840"/>
        <end position="905"/>
    </location>
</feature>
<dbReference type="SMART" id="SM00421">
    <property type="entry name" value="HTH_LUXR"/>
    <property type="match status" value="1"/>
</dbReference>
<dbReference type="Gene3D" id="1.10.10.10">
    <property type="entry name" value="Winged helix-like DNA-binding domain superfamily/Winged helix DNA-binding domain"/>
    <property type="match status" value="1"/>
</dbReference>